<dbReference type="GeneID" id="114439896"/>
<protein>
    <submittedName>
        <fullName evidence="4">Macrophage mannose receptor 1-like</fullName>
    </submittedName>
</protein>
<organism evidence="3 4">
    <name type="scientific">Parambassis ranga</name>
    <name type="common">Indian glassy fish</name>
    <dbReference type="NCBI Taxonomy" id="210632"/>
    <lineage>
        <taxon>Eukaryota</taxon>
        <taxon>Metazoa</taxon>
        <taxon>Chordata</taxon>
        <taxon>Craniata</taxon>
        <taxon>Vertebrata</taxon>
        <taxon>Euteleostomi</taxon>
        <taxon>Actinopterygii</taxon>
        <taxon>Neopterygii</taxon>
        <taxon>Teleostei</taxon>
        <taxon>Neoteleostei</taxon>
        <taxon>Acanthomorphata</taxon>
        <taxon>Ovalentaria</taxon>
        <taxon>Ambassidae</taxon>
        <taxon>Parambassis</taxon>
    </lineage>
</organism>
<feature type="domain" description="C-type lectin" evidence="2">
    <location>
        <begin position="410"/>
        <end position="511"/>
    </location>
</feature>
<dbReference type="Gene3D" id="3.10.100.10">
    <property type="entry name" value="Mannose-Binding Protein A, subunit A"/>
    <property type="match status" value="4"/>
</dbReference>
<sequence>MEKLVLAAQLYPRGRFWIGLHKVFFDNWRWSLEEEGYYGAGETTYRIWASGEPNNNGGNEGCAVMTGNGYWYDYTCSSQQQFICSSGPAATVSFIMVNQYKTWSEAQLYCREHYTDLASVRNQAENDRINKITQYKTVWIGLHREQWMWVDGTPLSFSQWNPGEPNGDRNTACVLLYEGHWDDASCDNKLYFFCTIAQMQVVSVEVTKHDPAGNMEDAAGAMLQQMSQNLKDHGLGSTVRLTWRKQPDGKIFKLVKKAEEKKPEHCSLLYLKGLCFLPACFPRIYIVVEKELTWPEAQNYCSENNATLTMVKKQEDMEKLVLAAQLYPRGRFWIGLHKVFFDNWRWSLEEEGYYGAGESAFSIWAAGEPNNYGGNEGCAVLTGNGYWSDYTCSSQQQFVCSSGPAATVSFIIVNQYKTWSEAQLYCREHYTDLASVRNQAENDRINKITQYKTVWIGLHREQWMWVDGTPLSFRQWNPEEPNGDGNTACVLLHEDHWDDASCDNKFYFFCTIEIIDTA</sequence>
<gene>
    <name evidence="4" type="primary">LOC114439896</name>
</gene>
<dbReference type="PANTHER" id="PTHR45784">
    <property type="entry name" value="C-TYPE LECTIN DOMAIN FAMILY 20 MEMBER A-RELATED"/>
    <property type="match status" value="1"/>
</dbReference>
<dbReference type="PANTHER" id="PTHR45784:SF3">
    <property type="entry name" value="C-TYPE LECTIN DOMAIN FAMILY 4 MEMBER K-LIKE-RELATED"/>
    <property type="match status" value="1"/>
</dbReference>
<reference evidence="4" key="1">
    <citation type="submission" date="2025-08" db="UniProtKB">
        <authorList>
            <consortium name="RefSeq"/>
        </authorList>
    </citation>
    <scope>IDENTIFICATION</scope>
</reference>
<dbReference type="PROSITE" id="PS00615">
    <property type="entry name" value="C_TYPE_LECTIN_1"/>
    <property type="match status" value="2"/>
</dbReference>
<dbReference type="InterPro" id="IPR001304">
    <property type="entry name" value="C-type_lectin-like"/>
</dbReference>
<feature type="domain" description="C-type lectin" evidence="2">
    <location>
        <begin position="16"/>
        <end position="85"/>
    </location>
</feature>
<feature type="domain" description="C-type lectin" evidence="2">
    <location>
        <begin position="285"/>
        <end position="401"/>
    </location>
</feature>
<dbReference type="OrthoDB" id="6369810at2759"/>
<dbReference type="InParanoid" id="A0A6P7IX93"/>
<dbReference type="InterPro" id="IPR016187">
    <property type="entry name" value="CTDL_fold"/>
</dbReference>
<keyword evidence="1" id="KW-1015">Disulfide bond</keyword>
<dbReference type="PROSITE" id="PS50041">
    <property type="entry name" value="C_TYPE_LECTIN_2"/>
    <property type="match status" value="4"/>
</dbReference>
<dbReference type="SUPFAM" id="SSF56436">
    <property type="entry name" value="C-type lectin-like"/>
    <property type="match status" value="4"/>
</dbReference>
<dbReference type="SMART" id="SM00034">
    <property type="entry name" value="CLECT"/>
    <property type="match status" value="3"/>
</dbReference>
<accession>A0A6P7IX93</accession>
<dbReference type="Pfam" id="PF00059">
    <property type="entry name" value="Lectin_C"/>
    <property type="match status" value="4"/>
</dbReference>
<evidence type="ECO:0000259" key="2">
    <source>
        <dbReference type="PROSITE" id="PS50041"/>
    </source>
</evidence>
<dbReference type="Proteomes" id="UP000515145">
    <property type="component" value="Chromosome 8"/>
</dbReference>
<dbReference type="AlphaFoldDB" id="A0A6P7IX93"/>
<name>A0A6P7IX93_9TELE</name>
<dbReference type="InterPro" id="IPR018378">
    <property type="entry name" value="C-type_lectin_CS"/>
</dbReference>
<dbReference type="RefSeq" id="XP_028267899.1">
    <property type="nucleotide sequence ID" value="XM_028412098.1"/>
</dbReference>
<keyword evidence="3" id="KW-1185">Reference proteome</keyword>
<dbReference type="CDD" id="cd00037">
    <property type="entry name" value="CLECT"/>
    <property type="match status" value="2"/>
</dbReference>
<evidence type="ECO:0000256" key="1">
    <source>
        <dbReference type="ARBA" id="ARBA00023157"/>
    </source>
</evidence>
<dbReference type="InterPro" id="IPR016186">
    <property type="entry name" value="C-type_lectin-like/link_sf"/>
</dbReference>
<evidence type="ECO:0000313" key="4">
    <source>
        <dbReference type="RefSeq" id="XP_028267899.1"/>
    </source>
</evidence>
<evidence type="ECO:0000313" key="3">
    <source>
        <dbReference type="Proteomes" id="UP000515145"/>
    </source>
</evidence>
<feature type="domain" description="C-type lectin" evidence="2">
    <location>
        <begin position="94"/>
        <end position="195"/>
    </location>
</feature>
<proteinExistence type="predicted"/>